<dbReference type="KEGG" id="tle:Tlet_0303"/>
<gene>
    <name evidence="2" type="ordered locus">Tlet_0303</name>
</gene>
<dbReference type="Proteomes" id="UP000002016">
    <property type="component" value="Chromosome"/>
</dbReference>
<sequence>MKGLVLCAGKGTRLRPLTYTTAKHLIPVANRPVVYYTLDFMKNAGIREIAIVVSPENKMLFEEVLKDGKDLELNIEYIVQDQPKGIAHAVYQARNFIDEDPFLMVLGDNLVFEDIKSVVEEFNTLKSDAVVLLARVSDPRAYGVAVLEGNKVKYVVEKPQNPPSNLAIVGVYMFRPAVFRAIENIKPSWRGELEITDAIGYLIQNGHSVKAHIIKGWWKDTGKPEDLLEANRKILDNIKEECCKGKVDENSVIQGRVSIKQKTIVVGSVIRGPVVIGENCKIINSYVGPYTAIGDNVTLESCEIENSILMDQSVVTNLSGRIDSSILGKGVRVFQNGKIPKAMRLIVGDLGQIQF</sequence>
<dbReference type="SUPFAM" id="SSF53448">
    <property type="entry name" value="Nucleotide-diphospho-sugar transferases"/>
    <property type="match status" value="1"/>
</dbReference>
<dbReference type="HOGENOM" id="CLU_029499_0_1_0"/>
<dbReference type="CDD" id="cd04189">
    <property type="entry name" value="G1P_TT_long"/>
    <property type="match status" value="1"/>
</dbReference>
<dbReference type="EMBL" id="CP000812">
    <property type="protein sequence ID" value="ABV32873.1"/>
    <property type="molecule type" value="Genomic_DNA"/>
</dbReference>
<dbReference type="Pfam" id="PF00483">
    <property type="entry name" value="NTP_transferase"/>
    <property type="match status" value="1"/>
</dbReference>
<dbReference type="InterPro" id="IPR005835">
    <property type="entry name" value="NTP_transferase_dom"/>
</dbReference>
<dbReference type="NCBIfam" id="TIGR01208">
    <property type="entry name" value="rmlA_long"/>
    <property type="match status" value="1"/>
</dbReference>
<name>A8F3Y9_PSELT</name>
<proteinExistence type="predicted"/>
<feature type="domain" description="Nucleotidyl transferase" evidence="1">
    <location>
        <begin position="2"/>
        <end position="236"/>
    </location>
</feature>
<dbReference type="Gene3D" id="3.90.550.10">
    <property type="entry name" value="Spore Coat Polysaccharide Biosynthesis Protein SpsA, Chain A"/>
    <property type="match status" value="1"/>
</dbReference>
<dbReference type="InterPro" id="IPR029044">
    <property type="entry name" value="Nucleotide-diphossugar_trans"/>
</dbReference>
<dbReference type="STRING" id="416591.Tlet_0303"/>
<evidence type="ECO:0000259" key="1">
    <source>
        <dbReference type="Pfam" id="PF00483"/>
    </source>
</evidence>
<dbReference type="InterPro" id="IPR005908">
    <property type="entry name" value="G1P_thy_trans_l"/>
</dbReference>
<organism evidence="2 3">
    <name type="scientific">Pseudothermotoga lettingae (strain ATCC BAA-301 / DSM 14385 / NBRC 107922 / TMO)</name>
    <name type="common">Thermotoga lettingae</name>
    <dbReference type="NCBI Taxonomy" id="416591"/>
    <lineage>
        <taxon>Bacteria</taxon>
        <taxon>Thermotogati</taxon>
        <taxon>Thermotogota</taxon>
        <taxon>Thermotogae</taxon>
        <taxon>Thermotogales</taxon>
        <taxon>Thermotogaceae</taxon>
        <taxon>Pseudothermotoga</taxon>
    </lineage>
</organism>
<accession>A8F3Y9</accession>
<evidence type="ECO:0000313" key="3">
    <source>
        <dbReference type="Proteomes" id="UP000002016"/>
    </source>
</evidence>
<dbReference type="PANTHER" id="PTHR42883:SF2">
    <property type="entry name" value="THYMIDYLYLTRANSFERASE"/>
    <property type="match status" value="1"/>
</dbReference>
<dbReference type="RefSeq" id="WP_012002354.1">
    <property type="nucleotide sequence ID" value="NC_009828.1"/>
</dbReference>
<dbReference type="eggNOG" id="COG1209">
    <property type="taxonomic scope" value="Bacteria"/>
</dbReference>
<dbReference type="AlphaFoldDB" id="A8F3Y9"/>
<dbReference type="OrthoDB" id="9803871at2"/>
<protein>
    <submittedName>
        <fullName evidence="2">Glucose-1-phosphate thymidyltransferase</fullName>
    </submittedName>
</protein>
<keyword evidence="3" id="KW-1185">Reference proteome</keyword>
<dbReference type="PANTHER" id="PTHR42883">
    <property type="entry name" value="GLUCOSE-1-PHOSPHATE THYMIDYLTRANSFERASE"/>
    <property type="match status" value="1"/>
</dbReference>
<reference evidence="2 3" key="1">
    <citation type="submission" date="2007-08" db="EMBL/GenBank/DDBJ databases">
        <title>Complete sequence of Thermotoga lettingae TMO.</title>
        <authorList>
            <consortium name="US DOE Joint Genome Institute"/>
            <person name="Copeland A."/>
            <person name="Lucas S."/>
            <person name="Lapidus A."/>
            <person name="Barry K."/>
            <person name="Glavina del Rio T."/>
            <person name="Dalin E."/>
            <person name="Tice H."/>
            <person name="Pitluck S."/>
            <person name="Foster B."/>
            <person name="Bruce D."/>
            <person name="Schmutz J."/>
            <person name="Larimer F."/>
            <person name="Land M."/>
            <person name="Hauser L."/>
            <person name="Kyrpides N."/>
            <person name="Mikhailova N."/>
            <person name="Nelson K."/>
            <person name="Gogarten J.P."/>
            <person name="Noll K."/>
            <person name="Richardson P."/>
        </authorList>
    </citation>
    <scope>NUCLEOTIDE SEQUENCE [LARGE SCALE GENOMIC DNA]</scope>
    <source>
        <strain evidence="3">ATCC BAA-301 / DSM 14385 / NBRC 107922 / TMO</strain>
    </source>
</reference>
<keyword evidence="2" id="KW-0808">Transferase</keyword>
<reference evidence="2 3" key="2">
    <citation type="journal article" date="2009" name="Proc. Natl. Acad. Sci. U.S.A.">
        <title>On the chimeric nature, thermophilic origin, and phylogenetic placement of the Thermotogales.</title>
        <authorList>
            <person name="Zhaxybayeva O."/>
            <person name="Swithers K.S."/>
            <person name="Lapierre P."/>
            <person name="Fournier G.P."/>
            <person name="Bickhart D.M."/>
            <person name="DeBoy R.T."/>
            <person name="Nelson K.E."/>
            <person name="Nesbo C.L."/>
            <person name="Doolittle W.F."/>
            <person name="Gogarten J.P."/>
            <person name="Noll K.M."/>
        </authorList>
    </citation>
    <scope>NUCLEOTIDE SEQUENCE [LARGE SCALE GENOMIC DNA]</scope>
    <source>
        <strain evidence="3">ATCC BAA-301 / DSM 14385 / NBRC 107922 / TMO</strain>
    </source>
</reference>
<evidence type="ECO:0000313" key="2">
    <source>
        <dbReference type="EMBL" id="ABV32873.1"/>
    </source>
</evidence>
<dbReference type="GO" id="GO:0016740">
    <property type="term" value="F:transferase activity"/>
    <property type="evidence" value="ECO:0007669"/>
    <property type="project" value="UniProtKB-KW"/>
</dbReference>
<dbReference type="Gene3D" id="2.160.10.10">
    <property type="entry name" value="Hexapeptide repeat proteins"/>
    <property type="match status" value="1"/>
</dbReference>